<reference evidence="2" key="1">
    <citation type="submission" date="2019-08" db="EMBL/GenBank/DDBJ databases">
        <authorList>
            <person name="Kucharzyk K."/>
            <person name="Murdoch R.W."/>
            <person name="Higgins S."/>
            <person name="Loffler F."/>
        </authorList>
    </citation>
    <scope>NUCLEOTIDE SEQUENCE</scope>
</reference>
<accession>A0A644ZPK0</accession>
<organism evidence="2">
    <name type="scientific">bioreactor metagenome</name>
    <dbReference type="NCBI Taxonomy" id="1076179"/>
    <lineage>
        <taxon>unclassified sequences</taxon>
        <taxon>metagenomes</taxon>
        <taxon>ecological metagenomes</taxon>
    </lineage>
</organism>
<sequence length="47" mass="5195">MDELKKSTDPQSTQDGNKLIQDPEFVACSPEFANGCTDVEPNDPERP</sequence>
<evidence type="ECO:0000256" key="1">
    <source>
        <dbReference type="SAM" id="MobiDB-lite"/>
    </source>
</evidence>
<comment type="caution">
    <text evidence="2">The sequence shown here is derived from an EMBL/GenBank/DDBJ whole genome shotgun (WGS) entry which is preliminary data.</text>
</comment>
<proteinExistence type="predicted"/>
<evidence type="ECO:0000313" key="2">
    <source>
        <dbReference type="EMBL" id="MPM42686.1"/>
    </source>
</evidence>
<protein>
    <submittedName>
        <fullName evidence="2">Uncharacterized protein</fullName>
    </submittedName>
</protein>
<feature type="region of interest" description="Disordered" evidence="1">
    <location>
        <begin position="1"/>
        <end position="23"/>
    </location>
</feature>
<dbReference type="AlphaFoldDB" id="A0A644ZPK0"/>
<name>A0A644ZPK0_9ZZZZ</name>
<dbReference type="EMBL" id="VSSQ01009820">
    <property type="protein sequence ID" value="MPM42686.1"/>
    <property type="molecule type" value="Genomic_DNA"/>
</dbReference>
<gene>
    <name evidence="2" type="ORF">SDC9_89355</name>
</gene>